<evidence type="ECO:0000256" key="2">
    <source>
        <dbReference type="ARBA" id="ARBA00005995"/>
    </source>
</evidence>
<dbReference type="InterPro" id="IPR036188">
    <property type="entry name" value="FAD/NAD-bd_sf"/>
</dbReference>
<keyword evidence="3" id="KW-0560">Oxidoreductase</keyword>
<evidence type="ECO:0000313" key="7">
    <source>
        <dbReference type="Proteomes" id="UP000598360"/>
    </source>
</evidence>
<dbReference type="GO" id="GO:0016491">
    <property type="term" value="F:oxidoreductase activity"/>
    <property type="evidence" value="ECO:0007669"/>
    <property type="project" value="UniProtKB-KW"/>
</dbReference>
<evidence type="ECO:0000256" key="3">
    <source>
        <dbReference type="ARBA" id="ARBA00023002"/>
    </source>
</evidence>
<evidence type="ECO:0000256" key="4">
    <source>
        <dbReference type="PIRSR" id="PIRSR601613-1"/>
    </source>
</evidence>
<dbReference type="Gene3D" id="3.90.660.10">
    <property type="match status" value="1"/>
</dbReference>
<proteinExistence type="inferred from homology"/>
<dbReference type="SUPFAM" id="SSF54373">
    <property type="entry name" value="FAD-linked reductases, C-terminal domain"/>
    <property type="match status" value="1"/>
</dbReference>
<accession>A0A929B7Y6</accession>
<comment type="similarity">
    <text evidence="2">Belongs to the flavin monoamine oxidase family.</text>
</comment>
<evidence type="ECO:0000256" key="1">
    <source>
        <dbReference type="ARBA" id="ARBA00001974"/>
    </source>
</evidence>
<dbReference type="InterPro" id="IPR001613">
    <property type="entry name" value="Flavin_amine_oxidase"/>
</dbReference>
<dbReference type="EMBL" id="JADEYC010000002">
    <property type="protein sequence ID" value="MBE9373091.1"/>
    <property type="molecule type" value="Genomic_DNA"/>
</dbReference>
<dbReference type="AlphaFoldDB" id="A0A929B7Y6"/>
<name>A0A929B7Y6_9PSEU</name>
<dbReference type="SUPFAM" id="SSF51905">
    <property type="entry name" value="FAD/NAD(P)-binding domain"/>
    <property type="match status" value="1"/>
</dbReference>
<dbReference type="PRINTS" id="PR00757">
    <property type="entry name" value="AMINEOXDASEF"/>
</dbReference>
<evidence type="ECO:0000313" key="6">
    <source>
        <dbReference type="EMBL" id="MBE9373091.1"/>
    </source>
</evidence>
<comment type="caution">
    <text evidence="6">The sequence shown here is derived from an EMBL/GenBank/DDBJ whole genome shotgun (WGS) entry which is preliminary data.</text>
</comment>
<feature type="binding site" evidence="4">
    <location>
        <position position="233"/>
    </location>
    <ligand>
        <name>FAD</name>
        <dbReference type="ChEBI" id="CHEBI:57692"/>
    </ligand>
</feature>
<feature type="domain" description="Amine oxidase" evidence="5">
    <location>
        <begin position="14"/>
        <end position="445"/>
    </location>
</feature>
<dbReference type="Proteomes" id="UP000598360">
    <property type="component" value="Unassembled WGS sequence"/>
</dbReference>
<keyword evidence="7" id="KW-1185">Reference proteome</keyword>
<feature type="binding site" evidence="4">
    <location>
        <begin position="34"/>
        <end position="35"/>
    </location>
    <ligand>
        <name>FAD</name>
        <dbReference type="ChEBI" id="CHEBI:57692"/>
    </ligand>
</feature>
<protein>
    <submittedName>
        <fullName evidence="6">Flavin monoamine oxidase family protein</fullName>
    </submittedName>
</protein>
<reference evidence="6" key="1">
    <citation type="submission" date="2020-10" db="EMBL/GenBank/DDBJ databases">
        <title>Diversity and distribution of actinomycetes associated with coral in the coast of Hainan.</title>
        <authorList>
            <person name="Li F."/>
        </authorList>
    </citation>
    <scope>NUCLEOTIDE SEQUENCE</scope>
    <source>
        <strain evidence="6">HNM0983</strain>
    </source>
</reference>
<dbReference type="InterPro" id="IPR002937">
    <property type="entry name" value="Amino_oxidase"/>
</dbReference>
<dbReference type="Gene3D" id="1.10.405.10">
    <property type="entry name" value="Guanine Nucleotide Dissociation Inhibitor, domain 1"/>
    <property type="match status" value="1"/>
</dbReference>
<feature type="binding site" evidence="4">
    <location>
        <position position="421"/>
    </location>
    <ligand>
        <name>FAD</name>
        <dbReference type="ChEBI" id="CHEBI:57692"/>
    </ligand>
</feature>
<comment type="cofactor">
    <cofactor evidence="1">
        <name>FAD</name>
        <dbReference type="ChEBI" id="CHEBI:57692"/>
    </cofactor>
</comment>
<organism evidence="6 7">
    <name type="scientific">Saccharopolyspora montiporae</name>
    <dbReference type="NCBI Taxonomy" id="2781240"/>
    <lineage>
        <taxon>Bacteria</taxon>
        <taxon>Bacillati</taxon>
        <taxon>Actinomycetota</taxon>
        <taxon>Actinomycetes</taxon>
        <taxon>Pseudonocardiales</taxon>
        <taxon>Pseudonocardiaceae</taxon>
        <taxon>Saccharopolyspora</taxon>
    </lineage>
</organism>
<sequence>MSADFDVIIVGAGFAGLKAALELRAAGKNVVVLEARDRVGGRSLAGVIQRQPIDHGGQWIGADHELFRGQAQDLGIELYPQHTEGLTVLDVDGTLNSVDPDHPKLPLLSMLELGIGERLLARKLNTLPAGTPWEAEKAPEWDAESVGNWIDHDVRTGTAKKIVRLIANSILCADPRQVSYLYFLECLRQGGGIGKMLGVEGGSQQDKVAGGAWSVVEAMADELGDAVRLASPVITVEQDDDGVRVSTPDASYSGRRVIVTTPPSVANRITFTPALPVRRAGLQQRMPMGSVIKMHVAYPTPFWRHRGLSGAAMSTDRALGLVFDQTLQNESVGVLVGLIEGEHAVQYSELSVDERREAVIEDLVYYFGADAASPIEYVDYDWTRDEWAEGGYGAHMPPGVVTGYGDTIREPVGRIHWAGTETATEHIGYFEGALQSGVRAAREVLDSV</sequence>
<gene>
    <name evidence="6" type="ORF">IQ251_01385</name>
</gene>
<dbReference type="Gene3D" id="3.50.50.60">
    <property type="entry name" value="FAD/NAD(P)-binding domain"/>
    <property type="match status" value="1"/>
</dbReference>
<dbReference type="InterPro" id="IPR050703">
    <property type="entry name" value="Flavin_MAO"/>
</dbReference>
<evidence type="ECO:0000259" key="5">
    <source>
        <dbReference type="Pfam" id="PF01593"/>
    </source>
</evidence>
<dbReference type="PANTHER" id="PTHR43563:SF1">
    <property type="entry name" value="AMINE OXIDASE [FLAVIN-CONTAINING] B"/>
    <property type="match status" value="1"/>
</dbReference>
<dbReference type="Pfam" id="PF01593">
    <property type="entry name" value="Amino_oxidase"/>
    <property type="match status" value="1"/>
</dbReference>
<dbReference type="PANTHER" id="PTHR43563">
    <property type="entry name" value="AMINE OXIDASE"/>
    <property type="match status" value="1"/>
</dbReference>